<keyword evidence="1" id="KW-1133">Transmembrane helix</keyword>
<proteinExistence type="predicted"/>
<dbReference type="PANTHER" id="PTHR43471">
    <property type="entry name" value="ABC TRANSPORTER PERMEASE"/>
    <property type="match status" value="1"/>
</dbReference>
<organism evidence="2 3">
    <name type="scientific">Gimesia aquarii</name>
    <dbReference type="NCBI Taxonomy" id="2527964"/>
    <lineage>
        <taxon>Bacteria</taxon>
        <taxon>Pseudomonadati</taxon>
        <taxon>Planctomycetota</taxon>
        <taxon>Planctomycetia</taxon>
        <taxon>Planctomycetales</taxon>
        <taxon>Planctomycetaceae</taxon>
        <taxon>Gimesia</taxon>
    </lineage>
</organism>
<feature type="transmembrane region" description="Helical" evidence="1">
    <location>
        <begin position="505"/>
        <end position="527"/>
    </location>
</feature>
<feature type="transmembrane region" description="Helical" evidence="1">
    <location>
        <begin position="253"/>
        <end position="281"/>
    </location>
</feature>
<keyword evidence="1" id="KW-0812">Transmembrane</keyword>
<feature type="transmembrane region" description="Helical" evidence="1">
    <location>
        <begin position="117"/>
        <end position="140"/>
    </location>
</feature>
<sequence>MKLRKFQVSLPLLSKELVEMANRRRTYIVRTIYALLFLGFVGFIYLESISGLQNNPMAILGRGREIFEAMIYLQFTAIYLFLPAITCSVITQEKERNSLGLLLITRLSPSTIILEKYLGRLITMITFLMLGLPILAFAYSLGGVSLAMFINALWLLLITMLQVAALGVMCSSFCRTTVSAFIATYILGFIMLFGLIIIYELNLFYLGDVIRSFTRSLQNTPLLSNYIRRGGEELCAIMFAPYWFDRFSRTGGIASVVGTFILSIPIIISTFMFLIFAHYFLIRRAFLPARNYLLNAFKSLDRVYNKINHNRITRGIVLVKEQIKLPEYAPIAWRETSKKSLGTFRYLFRILVTLEVPILFICIIIATGSPNPVVDGAVILLWLLWGLTVLLLAVSATSLISGERSHETLDVLLTVPISGKELMRQKIAGVKRLCLVLLIPLLTIVLFEAWWKWEYSYITSGYRNRYETQWFAYLVGSLITLSIYLPMLIWFFCWIGMKVKSQTKAILTALGLIIVWCILPFILAFPIFMLNPSFDEDSIIYGLFLSPASFVVINEIAEFHEFGTPWIPLLVNTIIYAGCLMLFRSQCLNHIDENLGRLSDQDYHIDRSAKIPVSDQPIFSSE</sequence>
<dbReference type="GO" id="GO:0005886">
    <property type="term" value="C:plasma membrane"/>
    <property type="evidence" value="ECO:0007669"/>
    <property type="project" value="UniProtKB-SubCell"/>
</dbReference>
<gene>
    <name evidence="2" type="ORF">V202x_45020</name>
</gene>
<feature type="transmembrane region" description="Helical" evidence="1">
    <location>
        <begin position="471"/>
        <end position="493"/>
    </location>
</feature>
<feature type="transmembrane region" description="Helical" evidence="1">
    <location>
        <begin position="379"/>
        <end position="400"/>
    </location>
</feature>
<feature type="transmembrane region" description="Helical" evidence="1">
    <location>
        <begin position="433"/>
        <end position="451"/>
    </location>
</feature>
<feature type="transmembrane region" description="Helical" evidence="1">
    <location>
        <begin position="564"/>
        <end position="583"/>
    </location>
</feature>
<evidence type="ECO:0000313" key="2">
    <source>
        <dbReference type="EMBL" id="QDU11086.1"/>
    </source>
</evidence>
<dbReference type="Pfam" id="PF12679">
    <property type="entry name" value="ABC2_membrane_2"/>
    <property type="match status" value="2"/>
</dbReference>
<feature type="transmembrane region" description="Helical" evidence="1">
    <location>
        <begin position="180"/>
        <end position="199"/>
    </location>
</feature>
<evidence type="ECO:0000313" key="3">
    <source>
        <dbReference type="Proteomes" id="UP000318384"/>
    </source>
</evidence>
<feature type="transmembrane region" description="Helical" evidence="1">
    <location>
        <begin position="146"/>
        <end position="168"/>
    </location>
</feature>
<dbReference type="AlphaFoldDB" id="A0A517X0P9"/>
<keyword evidence="1" id="KW-0472">Membrane</keyword>
<dbReference type="OrthoDB" id="214082at2"/>
<feature type="transmembrane region" description="Helical" evidence="1">
    <location>
        <begin position="27"/>
        <end position="46"/>
    </location>
</feature>
<keyword evidence="3" id="KW-1185">Reference proteome</keyword>
<dbReference type="Proteomes" id="UP000318384">
    <property type="component" value="Chromosome"/>
</dbReference>
<dbReference type="GO" id="GO:0140359">
    <property type="term" value="F:ABC-type transporter activity"/>
    <property type="evidence" value="ECO:0007669"/>
    <property type="project" value="InterPro"/>
</dbReference>
<accession>A0A517X0P9</accession>
<feature type="transmembrane region" description="Helical" evidence="1">
    <location>
        <begin position="346"/>
        <end position="367"/>
    </location>
</feature>
<reference evidence="2 3" key="1">
    <citation type="submission" date="2019-03" db="EMBL/GenBank/DDBJ databases">
        <title>Deep-cultivation of Planctomycetes and their phenomic and genomic characterization uncovers novel biology.</title>
        <authorList>
            <person name="Wiegand S."/>
            <person name="Jogler M."/>
            <person name="Boedeker C."/>
            <person name="Pinto D."/>
            <person name="Vollmers J."/>
            <person name="Rivas-Marin E."/>
            <person name="Kohn T."/>
            <person name="Peeters S.H."/>
            <person name="Heuer A."/>
            <person name="Rast P."/>
            <person name="Oberbeckmann S."/>
            <person name="Bunk B."/>
            <person name="Jeske O."/>
            <person name="Meyerdierks A."/>
            <person name="Storesund J.E."/>
            <person name="Kallscheuer N."/>
            <person name="Luecker S."/>
            <person name="Lage O.M."/>
            <person name="Pohl T."/>
            <person name="Merkel B.J."/>
            <person name="Hornburger P."/>
            <person name="Mueller R.-W."/>
            <person name="Bruemmer F."/>
            <person name="Labrenz M."/>
            <person name="Spormann A.M."/>
            <person name="Op den Camp H."/>
            <person name="Overmann J."/>
            <person name="Amann R."/>
            <person name="Jetten M.S.M."/>
            <person name="Mascher T."/>
            <person name="Medema M.H."/>
            <person name="Devos D.P."/>
            <person name="Kaster A.-K."/>
            <person name="Ovreas L."/>
            <person name="Rohde M."/>
            <person name="Galperin M.Y."/>
            <person name="Jogler C."/>
        </authorList>
    </citation>
    <scope>NUCLEOTIDE SEQUENCE [LARGE SCALE GENOMIC DNA]</scope>
    <source>
        <strain evidence="2 3">V202</strain>
    </source>
</reference>
<feature type="transmembrane region" description="Helical" evidence="1">
    <location>
        <begin position="66"/>
        <end position="90"/>
    </location>
</feature>
<name>A0A517X0P9_9PLAN</name>
<dbReference type="EMBL" id="CP037422">
    <property type="protein sequence ID" value="QDU11086.1"/>
    <property type="molecule type" value="Genomic_DNA"/>
</dbReference>
<protein>
    <submittedName>
        <fullName evidence="2">ABC-2 family transporter protein</fullName>
    </submittedName>
</protein>
<evidence type="ECO:0000256" key="1">
    <source>
        <dbReference type="SAM" id="Phobius"/>
    </source>
</evidence>
<dbReference type="RefSeq" id="WP_145178932.1">
    <property type="nucleotide sequence ID" value="NZ_CP037422.1"/>
</dbReference>